<comment type="caution">
    <text evidence="2">The sequence shown here is derived from an EMBL/GenBank/DDBJ whole genome shotgun (WGS) entry which is preliminary data.</text>
</comment>
<keyword evidence="1" id="KW-0812">Transmembrane</keyword>
<dbReference type="InterPro" id="IPR001036">
    <property type="entry name" value="Acrflvin-R"/>
</dbReference>
<dbReference type="EMBL" id="AUZI01000012">
    <property type="protein sequence ID" value="KID49281.1"/>
    <property type="molecule type" value="Genomic_DNA"/>
</dbReference>
<dbReference type="GO" id="GO:0005886">
    <property type="term" value="C:plasma membrane"/>
    <property type="evidence" value="ECO:0007669"/>
    <property type="project" value="TreeGrafter"/>
</dbReference>
<dbReference type="AlphaFoldDB" id="A0A0B4EIS8"/>
<evidence type="ECO:0000256" key="1">
    <source>
        <dbReference type="SAM" id="Phobius"/>
    </source>
</evidence>
<organism evidence="2 3">
    <name type="scientific">Fusobacterium necrophorum subsp. funduliforme B35</name>
    <dbReference type="NCBI Taxonomy" id="1226633"/>
    <lineage>
        <taxon>Bacteria</taxon>
        <taxon>Fusobacteriati</taxon>
        <taxon>Fusobacteriota</taxon>
        <taxon>Fusobacteriia</taxon>
        <taxon>Fusobacteriales</taxon>
        <taxon>Fusobacteriaceae</taxon>
        <taxon>Fusobacterium</taxon>
    </lineage>
</organism>
<feature type="transmembrane region" description="Helical" evidence="1">
    <location>
        <begin position="107"/>
        <end position="133"/>
    </location>
</feature>
<dbReference type="SUPFAM" id="SSF82866">
    <property type="entry name" value="Multidrug efflux transporter AcrB transmembrane domain"/>
    <property type="match status" value="1"/>
</dbReference>
<dbReference type="PANTHER" id="PTHR32063:SF0">
    <property type="entry name" value="SWARMING MOTILITY PROTEIN SWRC"/>
    <property type="match status" value="1"/>
</dbReference>
<dbReference type="Proteomes" id="UP000031184">
    <property type="component" value="Unassembled WGS sequence"/>
</dbReference>
<dbReference type="PANTHER" id="PTHR32063">
    <property type="match status" value="1"/>
</dbReference>
<reference evidence="2 3" key="1">
    <citation type="submission" date="2013-08" db="EMBL/GenBank/DDBJ databases">
        <title>An opportunistic ruminal bacterium that causes liver abscesses in cattle.</title>
        <authorList>
            <person name="Benahmed F.H."/>
            <person name="Rasmussen M."/>
            <person name="Harbottle H."/>
            <person name="Soppet D."/>
            <person name="Nagaraja T.G."/>
            <person name="Davidson M."/>
        </authorList>
    </citation>
    <scope>NUCLEOTIDE SEQUENCE [LARGE SCALE GENOMIC DNA]</scope>
    <source>
        <strain evidence="2 3">B35</strain>
    </source>
</reference>
<dbReference type="Pfam" id="PF00873">
    <property type="entry name" value="ACR_tran"/>
    <property type="match status" value="1"/>
</dbReference>
<sequence length="152" mass="16852">MFPFLVMGSIPFALVGVILGFLITRHTMDAVAMVGIILLIGIVVNNAIVLLDFIQQEEKKGNSRQEAIQKACSLRLRPILLTSLTTIFGMLPLSLGLGEGSEVYQGLGISVMFGMTFSTFLTLLLLPASYEWIGSLRDRMKREIKTSEENWK</sequence>
<gene>
    <name evidence="2" type="ORF">C095_03800</name>
</gene>
<feature type="transmembrane region" description="Helical" evidence="1">
    <location>
        <begin position="30"/>
        <end position="54"/>
    </location>
</feature>
<evidence type="ECO:0000313" key="3">
    <source>
        <dbReference type="Proteomes" id="UP000031184"/>
    </source>
</evidence>
<accession>A0A0B4EIS8</accession>
<keyword evidence="1" id="KW-0472">Membrane</keyword>
<feature type="transmembrane region" description="Helical" evidence="1">
    <location>
        <begin position="74"/>
        <end position="95"/>
    </location>
</feature>
<dbReference type="PATRIC" id="fig|1226633.4.peg.761"/>
<proteinExistence type="predicted"/>
<keyword evidence="1" id="KW-1133">Transmembrane helix</keyword>
<name>A0A0B4EIS8_9FUSO</name>
<evidence type="ECO:0008006" key="4">
    <source>
        <dbReference type="Google" id="ProtNLM"/>
    </source>
</evidence>
<protein>
    <recommendedName>
        <fullName evidence="4">Acriflavin resistance protein</fullName>
    </recommendedName>
</protein>
<dbReference type="GO" id="GO:0042910">
    <property type="term" value="F:xenobiotic transmembrane transporter activity"/>
    <property type="evidence" value="ECO:0007669"/>
    <property type="project" value="TreeGrafter"/>
</dbReference>
<evidence type="ECO:0000313" key="2">
    <source>
        <dbReference type="EMBL" id="KID49281.1"/>
    </source>
</evidence>
<dbReference type="Gene3D" id="1.20.1640.10">
    <property type="entry name" value="Multidrug efflux transporter AcrB transmembrane domain"/>
    <property type="match status" value="1"/>
</dbReference>